<dbReference type="InterPro" id="IPR029063">
    <property type="entry name" value="SAM-dependent_MTases_sf"/>
</dbReference>
<dbReference type="GO" id="GO:0008757">
    <property type="term" value="F:S-adenosylmethionine-dependent methyltransferase activity"/>
    <property type="evidence" value="ECO:0007669"/>
    <property type="project" value="InterPro"/>
</dbReference>
<dbReference type="GO" id="GO:0032259">
    <property type="term" value="P:methylation"/>
    <property type="evidence" value="ECO:0007669"/>
    <property type="project" value="UniProtKB-KW"/>
</dbReference>
<dbReference type="OrthoDB" id="4832at2157"/>
<evidence type="ECO:0000313" key="2">
    <source>
        <dbReference type="EMBL" id="SEH17582.1"/>
    </source>
</evidence>
<evidence type="ECO:0000313" key="3">
    <source>
        <dbReference type="Proteomes" id="UP000199112"/>
    </source>
</evidence>
<keyword evidence="2" id="KW-0808">Transferase</keyword>
<dbReference type="Pfam" id="PF08241">
    <property type="entry name" value="Methyltransf_11"/>
    <property type="match status" value="1"/>
</dbReference>
<keyword evidence="2" id="KW-0489">Methyltransferase</keyword>
<dbReference type="AlphaFoldDB" id="A0A1H6G4Q7"/>
<organism evidence="2 3">
    <name type="scientific">Natronorubrum sediminis</name>
    <dbReference type="NCBI Taxonomy" id="640943"/>
    <lineage>
        <taxon>Archaea</taxon>
        <taxon>Methanobacteriati</taxon>
        <taxon>Methanobacteriota</taxon>
        <taxon>Stenosarchaea group</taxon>
        <taxon>Halobacteria</taxon>
        <taxon>Halobacteriales</taxon>
        <taxon>Natrialbaceae</taxon>
        <taxon>Natronorubrum</taxon>
    </lineage>
</organism>
<dbReference type="SUPFAM" id="SSF53335">
    <property type="entry name" value="S-adenosyl-L-methionine-dependent methyltransferases"/>
    <property type="match status" value="1"/>
</dbReference>
<dbReference type="PANTHER" id="PTHR43861:SF1">
    <property type="entry name" value="TRANS-ACONITATE 2-METHYLTRANSFERASE"/>
    <property type="match status" value="1"/>
</dbReference>
<proteinExistence type="predicted"/>
<dbReference type="InterPro" id="IPR013216">
    <property type="entry name" value="Methyltransf_11"/>
</dbReference>
<dbReference type="PANTHER" id="PTHR43861">
    <property type="entry name" value="TRANS-ACONITATE 2-METHYLTRANSFERASE-RELATED"/>
    <property type="match status" value="1"/>
</dbReference>
<dbReference type="EMBL" id="FNWL01000004">
    <property type="protein sequence ID" value="SEH17582.1"/>
    <property type="molecule type" value="Genomic_DNA"/>
</dbReference>
<evidence type="ECO:0000259" key="1">
    <source>
        <dbReference type="Pfam" id="PF08241"/>
    </source>
</evidence>
<gene>
    <name evidence="2" type="ORF">SAMN04487967_3268</name>
</gene>
<dbReference type="RefSeq" id="WP_090508022.1">
    <property type="nucleotide sequence ID" value="NZ_FNWL01000004.1"/>
</dbReference>
<dbReference type="CDD" id="cd02440">
    <property type="entry name" value="AdoMet_MTases"/>
    <property type="match status" value="1"/>
</dbReference>
<protein>
    <submittedName>
        <fullName evidence="2">Methyltransferase domain-containing protein</fullName>
    </submittedName>
</protein>
<name>A0A1H6G4Q7_9EURY</name>
<keyword evidence="3" id="KW-1185">Reference proteome</keyword>
<accession>A0A1H6G4Q7</accession>
<dbReference type="Proteomes" id="UP000199112">
    <property type="component" value="Unassembled WGS sequence"/>
</dbReference>
<sequence>MSVREEFNEWATSGRDRGMEDRHWHTAKHVLARMPVEVGDTILDLGCGSGYAGRALRDTKDAGRVYGLDGSPEMARNAAGYTDDPAVGFLVGDFDELPFADDSIDHVFSMEAFYYAADPHHTLEEVARVLRPGGTFYCAVNYYEENVHSHEWQDNISIEMTRWDRDQYRTAFRESGLAVAEQDHVPDREITIPAEAEFPLEEWDTREAMVERYRELGTLLTVGVSP</sequence>
<reference evidence="3" key="1">
    <citation type="submission" date="2016-10" db="EMBL/GenBank/DDBJ databases">
        <authorList>
            <person name="Varghese N."/>
            <person name="Submissions S."/>
        </authorList>
    </citation>
    <scope>NUCLEOTIDE SEQUENCE [LARGE SCALE GENOMIC DNA]</scope>
    <source>
        <strain evidence="3">CGMCC 1.8981</strain>
    </source>
</reference>
<feature type="domain" description="Methyltransferase type 11" evidence="1">
    <location>
        <begin position="43"/>
        <end position="138"/>
    </location>
</feature>
<dbReference type="Gene3D" id="3.40.50.150">
    <property type="entry name" value="Vaccinia Virus protein VP39"/>
    <property type="match status" value="1"/>
</dbReference>